<dbReference type="Pfam" id="PF13302">
    <property type="entry name" value="Acetyltransf_3"/>
    <property type="match status" value="1"/>
</dbReference>
<dbReference type="FunFam" id="3.40.630.30:FF:000047">
    <property type="entry name" value="Acetyltransferase, GNAT family"/>
    <property type="match status" value="1"/>
</dbReference>
<accession>A0A915DXL1</accession>
<dbReference type="SUPFAM" id="SSF55729">
    <property type="entry name" value="Acyl-CoA N-acyltransferases (Nat)"/>
    <property type="match status" value="1"/>
</dbReference>
<organism evidence="2 3">
    <name type="scientific">Ditylenchus dipsaci</name>
    <dbReference type="NCBI Taxonomy" id="166011"/>
    <lineage>
        <taxon>Eukaryota</taxon>
        <taxon>Metazoa</taxon>
        <taxon>Ecdysozoa</taxon>
        <taxon>Nematoda</taxon>
        <taxon>Chromadorea</taxon>
        <taxon>Rhabditida</taxon>
        <taxon>Tylenchina</taxon>
        <taxon>Tylenchomorpha</taxon>
        <taxon>Sphaerularioidea</taxon>
        <taxon>Anguinidae</taxon>
        <taxon>Anguininae</taxon>
        <taxon>Ditylenchus</taxon>
    </lineage>
</organism>
<dbReference type="InterPro" id="IPR000182">
    <property type="entry name" value="GNAT_dom"/>
</dbReference>
<feature type="domain" description="N-acetyltransferase" evidence="1">
    <location>
        <begin position="3"/>
        <end position="166"/>
    </location>
</feature>
<dbReference type="PANTHER" id="PTHR43441">
    <property type="entry name" value="RIBOSOMAL-PROTEIN-SERINE ACETYLTRANSFERASE"/>
    <property type="match status" value="1"/>
</dbReference>
<reference evidence="3" key="1">
    <citation type="submission" date="2022-11" db="UniProtKB">
        <authorList>
            <consortium name="WormBaseParasite"/>
        </authorList>
    </citation>
    <scope>IDENTIFICATION</scope>
</reference>
<dbReference type="PANTHER" id="PTHR43441:SF2">
    <property type="entry name" value="FAMILY ACETYLTRANSFERASE, PUTATIVE (AFU_ORTHOLOGUE AFUA_7G00850)-RELATED"/>
    <property type="match status" value="1"/>
</dbReference>
<dbReference type="AlphaFoldDB" id="A0A915DXL1"/>
<dbReference type="GO" id="GO:1990189">
    <property type="term" value="F:protein N-terminal-serine acetyltransferase activity"/>
    <property type="evidence" value="ECO:0007669"/>
    <property type="project" value="TreeGrafter"/>
</dbReference>
<dbReference type="WBParaSite" id="jg24246">
    <property type="protein sequence ID" value="jg24246"/>
    <property type="gene ID" value="jg24246"/>
</dbReference>
<proteinExistence type="predicted"/>
<keyword evidence="2" id="KW-1185">Reference proteome</keyword>
<dbReference type="InterPro" id="IPR016181">
    <property type="entry name" value="Acyl_CoA_acyltransferase"/>
</dbReference>
<dbReference type="GO" id="GO:0008999">
    <property type="term" value="F:protein-N-terminal-alanine acetyltransferase activity"/>
    <property type="evidence" value="ECO:0007669"/>
    <property type="project" value="TreeGrafter"/>
</dbReference>
<evidence type="ECO:0000313" key="3">
    <source>
        <dbReference type="WBParaSite" id="jg24246"/>
    </source>
</evidence>
<evidence type="ECO:0000259" key="1">
    <source>
        <dbReference type="PROSITE" id="PS51186"/>
    </source>
</evidence>
<dbReference type="InterPro" id="IPR051908">
    <property type="entry name" value="Ribosomal_N-acetyltransferase"/>
</dbReference>
<protein>
    <submittedName>
        <fullName evidence="3">N-acetyltransferase domain-containing protein</fullName>
    </submittedName>
</protein>
<name>A0A915DXL1_9BILA</name>
<dbReference type="Proteomes" id="UP000887574">
    <property type="component" value="Unplaced"/>
</dbReference>
<evidence type="ECO:0000313" key="2">
    <source>
        <dbReference type="Proteomes" id="UP000887574"/>
    </source>
</evidence>
<dbReference type="PROSITE" id="PS51186">
    <property type="entry name" value="GNAT"/>
    <property type="match status" value="1"/>
</dbReference>
<sequence length="191" mass="22672">MSTKFWASTVEDAEDRFRHLLDIVPPNRSFFRDWMQKAEKSKDPLYFVVIDLKTGKIGGKQTWLRIDTDNGVIEIGHIYWGPLLSRKPAATEAMYLFMKYAFEELGYRRYEWKCHSLNVRSRRAAERFGLSFEGIFRQDKVTKGRSRDTAWYACIDKEWPMLKAAYNQWLSPDNFDQSGVQIKKLEDFYVR</sequence>
<dbReference type="Gene3D" id="3.40.630.30">
    <property type="match status" value="1"/>
</dbReference>
<dbReference type="GO" id="GO:0005737">
    <property type="term" value="C:cytoplasm"/>
    <property type="evidence" value="ECO:0007669"/>
    <property type="project" value="TreeGrafter"/>
</dbReference>